<keyword evidence="1" id="KW-0732">Signal</keyword>
<reference evidence="3" key="1">
    <citation type="journal article" date="2015" name="PeerJ">
        <title>First genomic representation of candidate bacterial phylum KSB3 points to enhanced environmental sensing as a trigger of wastewater bulking.</title>
        <authorList>
            <person name="Sekiguchi Y."/>
            <person name="Ohashi A."/>
            <person name="Parks D.H."/>
            <person name="Yamauchi T."/>
            <person name="Tyson G.W."/>
            <person name="Hugenholtz P."/>
        </authorList>
    </citation>
    <scope>NUCLEOTIDE SEQUENCE [LARGE SCALE GENOMIC DNA]</scope>
</reference>
<dbReference type="STRING" id="1499967.U27_06005"/>
<gene>
    <name evidence="3" type="ORF">U27_06005</name>
</gene>
<dbReference type="InterPro" id="IPR011250">
    <property type="entry name" value="OMP/PagP_B-barrel"/>
</dbReference>
<name>A0A081C374_VECG1</name>
<organism evidence="3">
    <name type="scientific">Vecturithrix granuli</name>
    <dbReference type="NCBI Taxonomy" id="1499967"/>
    <lineage>
        <taxon>Bacteria</taxon>
        <taxon>Candidatus Moduliflexota</taxon>
        <taxon>Candidatus Vecturitrichia</taxon>
        <taxon>Candidatus Vecturitrichales</taxon>
        <taxon>Candidatus Vecturitrichaceae</taxon>
        <taxon>Candidatus Vecturithrix</taxon>
    </lineage>
</organism>
<proteinExistence type="predicted"/>
<dbReference type="AlphaFoldDB" id="A0A081C374"/>
<evidence type="ECO:0000259" key="2">
    <source>
        <dbReference type="Pfam" id="PF13505"/>
    </source>
</evidence>
<dbReference type="HOGENOM" id="CLU_1363954_0_0_0"/>
<dbReference type="Pfam" id="PF13505">
    <property type="entry name" value="OMP_b-brl"/>
    <property type="match status" value="1"/>
</dbReference>
<evidence type="ECO:0000313" key="3">
    <source>
        <dbReference type="EMBL" id="GAK59029.1"/>
    </source>
</evidence>
<accession>A0A081C374</accession>
<dbReference type="EMBL" id="DF820469">
    <property type="protein sequence ID" value="GAK59029.1"/>
    <property type="molecule type" value="Genomic_DNA"/>
</dbReference>
<evidence type="ECO:0000313" key="4">
    <source>
        <dbReference type="Proteomes" id="UP000030661"/>
    </source>
</evidence>
<dbReference type="SUPFAM" id="SSF56925">
    <property type="entry name" value="OMPA-like"/>
    <property type="match status" value="1"/>
</dbReference>
<protein>
    <recommendedName>
        <fullName evidence="2">Outer membrane protein beta-barrel domain-containing protein</fullName>
    </recommendedName>
</protein>
<evidence type="ECO:0000256" key="1">
    <source>
        <dbReference type="ARBA" id="ARBA00022729"/>
    </source>
</evidence>
<sequence length="212" mass="22732">MRKTRLINLGVGVIIVLTAVVVGSLQSASAEYSTKFSSGVSVGAARFSDGDMGIGFSGRAFLEYAPYIPEIALRLSAGYLRFQDEVKLGQGAFSSTEDVIFEDIYVTGGLVYRLTRGNIVPFVTANAGIYHYRKEDVSAAAGPVIDGVQVSPFDTIDSKDGNDFGVNAGGGVEFFLSKNTSLSVELLGHVIFGEVDSQIFDLTAVFRFFPLR</sequence>
<dbReference type="Gene3D" id="2.40.160.20">
    <property type="match status" value="1"/>
</dbReference>
<feature type="domain" description="Outer membrane protein beta-barrel" evidence="2">
    <location>
        <begin position="16"/>
        <end position="208"/>
    </location>
</feature>
<dbReference type="InterPro" id="IPR027385">
    <property type="entry name" value="Beta-barrel_OMP"/>
</dbReference>
<keyword evidence="4" id="KW-1185">Reference proteome</keyword>
<dbReference type="Proteomes" id="UP000030661">
    <property type="component" value="Unassembled WGS sequence"/>
</dbReference>